<proteinExistence type="predicted"/>
<feature type="region of interest" description="Disordered" evidence="1">
    <location>
        <begin position="1"/>
        <end position="84"/>
    </location>
</feature>
<accession>K0S2H1</accession>
<keyword evidence="3" id="KW-1185">Reference proteome</keyword>
<feature type="compositionally biased region" description="Basic and acidic residues" evidence="1">
    <location>
        <begin position="65"/>
        <end position="84"/>
    </location>
</feature>
<evidence type="ECO:0000313" key="3">
    <source>
        <dbReference type="Proteomes" id="UP000266841"/>
    </source>
</evidence>
<reference evidence="2 3" key="1">
    <citation type="journal article" date="2012" name="Genome Biol.">
        <title>Genome and low-iron response of an oceanic diatom adapted to chronic iron limitation.</title>
        <authorList>
            <person name="Lommer M."/>
            <person name="Specht M."/>
            <person name="Roy A.S."/>
            <person name="Kraemer L."/>
            <person name="Andreson R."/>
            <person name="Gutowska M.A."/>
            <person name="Wolf J."/>
            <person name="Bergner S.V."/>
            <person name="Schilhabel M.B."/>
            <person name="Klostermeier U.C."/>
            <person name="Beiko R.G."/>
            <person name="Rosenstiel P."/>
            <person name="Hippler M."/>
            <person name="Laroche J."/>
        </authorList>
    </citation>
    <scope>NUCLEOTIDE SEQUENCE [LARGE SCALE GENOMIC DNA]</scope>
    <source>
        <strain evidence="2 3">CCMP1005</strain>
    </source>
</reference>
<dbReference type="Proteomes" id="UP000266841">
    <property type="component" value="Unassembled WGS sequence"/>
</dbReference>
<protein>
    <submittedName>
        <fullName evidence="2">Uncharacterized protein</fullName>
    </submittedName>
</protein>
<dbReference type="EMBL" id="AGNL01034606">
    <property type="protein sequence ID" value="EJK55176.1"/>
    <property type="molecule type" value="Genomic_DNA"/>
</dbReference>
<name>K0S2H1_THAOC</name>
<organism evidence="2 3">
    <name type="scientific">Thalassiosira oceanica</name>
    <name type="common">Marine diatom</name>
    <dbReference type="NCBI Taxonomy" id="159749"/>
    <lineage>
        <taxon>Eukaryota</taxon>
        <taxon>Sar</taxon>
        <taxon>Stramenopiles</taxon>
        <taxon>Ochrophyta</taxon>
        <taxon>Bacillariophyta</taxon>
        <taxon>Coscinodiscophyceae</taxon>
        <taxon>Thalassiosirophycidae</taxon>
        <taxon>Thalassiosirales</taxon>
        <taxon>Thalassiosiraceae</taxon>
        <taxon>Thalassiosira</taxon>
    </lineage>
</organism>
<dbReference type="AlphaFoldDB" id="K0S2H1"/>
<evidence type="ECO:0000313" key="2">
    <source>
        <dbReference type="EMBL" id="EJK55176.1"/>
    </source>
</evidence>
<comment type="caution">
    <text evidence="2">The sequence shown here is derived from an EMBL/GenBank/DDBJ whole genome shotgun (WGS) entry which is preliminary data.</text>
</comment>
<evidence type="ECO:0000256" key="1">
    <source>
        <dbReference type="SAM" id="MobiDB-lite"/>
    </source>
</evidence>
<feature type="compositionally biased region" description="Polar residues" evidence="1">
    <location>
        <begin position="21"/>
        <end position="33"/>
    </location>
</feature>
<gene>
    <name evidence="2" type="ORF">THAOC_25118</name>
</gene>
<sequence length="84" mass="8971">MSLTSSIFGNNDGDGDEDTNSLFSHSIPSQTTEKLSRGGPLPRKRKPSSLSTRIAGTLSAVSAGHDADAVRRTIEKRTRSSKEP</sequence>
<feature type="non-terminal residue" evidence="2">
    <location>
        <position position="84"/>
    </location>
</feature>